<feature type="region of interest" description="Disordered" evidence="2">
    <location>
        <begin position="427"/>
        <end position="449"/>
    </location>
</feature>
<dbReference type="Pfam" id="PF04925">
    <property type="entry name" value="SHQ1"/>
    <property type="match status" value="1"/>
</dbReference>
<dbReference type="AlphaFoldDB" id="A0A165AGU6"/>
<organism evidence="4 5">
    <name type="scientific">Sistotremastrum niveocremeum HHB9708</name>
    <dbReference type="NCBI Taxonomy" id="1314777"/>
    <lineage>
        <taxon>Eukaryota</taxon>
        <taxon>Fungi</taxon>
        <taxon>Dikarya</taxon>
        <taxon>Basidiomycota</taxon>
        <taxon>Agaricomycotina</taxon>
        <taxon>Agaricomycetes</taxon>
        <taxon>Sistotremastrales</taxon>
        <taxon>Sistotremastraceae</taxon>
        <taxon>Sertulicium</taxon>
        <taxon>Sertulicium niveocremeum</taxon>
    </lineage>
</organism>
<accession>A0A165AGU6</accession>
<dbReference type="GO" id="GO:0005654">
    <property type="term" value="C:nucleoplasm"/>
    <property type="evidence" value="ECO:0007669"/>
    <property type="project" value="TreeGrafter"/>
</dbReference>
<dbReference type="GO" id="GO:0005737">
    <property type="term" value="C:cytoplasm"/>
    <property type="evidence" value="ECO:0007669"/>
    <property type="project" value="TreeGrafter"/>
</dbReference>
<reference evidence="4 5" key="1">
    <citation type="journal article" date="2016" name="Mol. Biol. Evol.">
        <title>Comparative Genomics of Early-Diverging Mushroom-Forming Fungi Provides Insights into the Origins of Lignocellulose Decay Capabilities.</title>
        <authorList>
            <person name="Nagy L.G."/>
            <person name="Riley R."/>
            <person name="Tritt A."/>
            <person name="Adam C."/>
            <person name="Daum C."/>
            <person name="Floudas D."/>
            <person name="Sun H."/>
            <person name="Yadav J.S."/>
            <person name="Pangilinan J."/>
            <person name="Larsson K.H."/>
            <person name="Matsuura K."/>
            <person name="Barry K."/>
            <person name="Labutti K."/>
            <person name="Kuo R."/>
            <person name="Ohm R.A."/>
            <person name="Bhattacharya S.S."/>
            <person name="Shirouzu T."/>
            <person name="Yoshinaga Y."/>
            <person name="Martin F.M."/>
            <person name="Grigoriev I.V."/>
            <person name="Hibbett D.S."/>
        </authorList>
    </citation>
    <scope>NUCLEOTIDE SEQUENCE [LARGE SCALE GENOMIC DNA]</scope>
    <source>
        <strain evidence="4 5">HHB9708</strain>
    </source>
</reference>
<evidence type="ECO:0000256" key="1">
    <source>
        <dbReference type="ARBA" id="ARBA00005607"/>
    </source>
</evidence>
<dbReference type="GO" id="GO:0051082">
    <property type="term" value="F:unfolded protein binding"/>
    <property type="evidence" value="ECO:0007669"/>
    <property type="project" value="TreeGrafter"/>
</dbReference>
<dbReference type="InterPro" id="IPR007052">
    <property type="entry name" value="CS_dom"/>
</dbReference>
<dbReference type="InterPro" id="IPR007009">
    <property type="entry name" value="Shq1_C"/>
</dbReference>
<dbReference type="PANTHER" id="PTHR12967">
    <property type="entry name" value="PROTEIN SHQ1 HOMOLOG"/>
    <property type="match status" value="1"/>
</dbReference>
<evidence type="ECO:0000313" key="4">
    <source>
        <dbReference type="EMBL" id="KZS98975.1"/>
    </source>
</evidence>
<dbReference type="SUPFAM" id="SSF49764">
    <property type="entry name" value="HSP20-like chaperones"/>
    <property type="match status" value="1"/>
</dbReference>
<dbReference type="InterPro" id="IPR048696">
    <property type="entry name" value="SHQ1-like_CS"/>
</dbReference>
<dbReference type="OrthoDB" id="73639at2759"/>
<dbReference type="InterPro" id="IPR008978">
    <property type="entry name" value="HSP20-like_chaperone"/>
</dbReference>
<proteinExistence type="inferred from homology"/>
<evidence type="ECO:0000259" key="3">
    <source>
        <dbReference type="PROSITE" id="PS51203"/>
    </source>
</evidence>
<feature type="compositionally biased region" description="Acidic residues" evidence="2">
    <location>
        <begin position="432"/>
        <end position="441"/>
    </location>
</feature>
<dbReference type="Pfam" id="PF21413">
    <property type="entry name" value="SHQ1-like_CS"/>
    <property type="match status" value="1"/>
</dbReference>
<dbReference type="EMBL" id="KV419394">
    <property type="protein sequence ID" value="KZS98975.1"/>
    <property type="molecule type" value="Genomic_DNA"/>
</dbReference>
<dbReference type="GO" id="GO:0000493">
    <property type="term" value="P:box H/ACA snoRNP assembly"/>
    <property type="evidence" value="ECO:0007669"/>
    <property type="project" value="InterPro"/>
</dbReference>
<evidence type="ECO:0000256" key="2">
    <source>
        <dbReference type="SAM" id="MobiDB-lite"/>
    </source>
</evidence>
<dbReference type="STRING" id="1314777.A0A165AGU6"/>
<dbReference type="InterPro" id="IPR039742">
    <property type="entry name" value="Shq1"/>
</dbReference>
<dbReference type="PANTHER" id="PTHR12967:SF0">
    <property type="entry name" value="PROTEIN SHQ1 HOMOLOG"/>
    <property type="match status" value="1"/>
</dbReference>
<protein>
    <submittedName>
        <fullName evidence="4">SHQ1-domain-containing protein</fullName>
    </submittedName>
</protein>
<comment type="similarity">
    <text evidence="1">Belongs to the SHQ1 family.</text>
</comment>
<feature type="domain" description="CS" evidence="3">
    <location>
        <begin position="1"/>
        <end position="89"/>
    </location>
</feature>
<dbReference type="PROSITE" id="PS51203">
    <property type="entry name" value="CS"/>
    <property type="match status" value="1"/>
</dbReference>
<keyword evidence="5" id="KW-1185">Reference proteome</keyword>
<sequence length="449" mass="50961">MITPKFSCSQTNETVLIKLYVPAIRASDIEIHVEGRLLVVHVNPYFLKLSFPGDVTEDDESSANYDPSNGYLIVTLSKEVKGQDFPDLDLLSKLLAPPKEAVGGGIEVLDPDVEGMVEAASSLRIQDPEIAEAISNDWQLPQIPSSENPFDLSTGRHYGFLDLYTGYFRHVAHVENDVNQLGANAETMSPAERLANREQKEEEKWDEEYYMQAADFVNDEEIVELVNWKADFQEHSSELSPLDEEETQAVLRLPRKEYLISPTQSTSLYLTLISLLFSYCYDSRTTQQDPNPESAWTISILTPSFAALDASPSSLSTVFRASYRRALAYPLYRSWLLCERCRHDVADIMAGGKRKVLRYLLKMKGILDHHEVYYIYSKIWMDDYCVWIQSYASDDVLLDFAKEVRSVAIPKSSIGWDLEALERAALSTRESDSDDESEDEIERMTPSVL</sequence>
<dbReference type="Proteomes" id="UP000076722">
    <property type="component" value="Unassembled WGS sequence"/>
</dbReference>
<dbReference type="CDD" id="cd00298">
    <property type="entry name" value="ACD_sHsps_p23-like"/>
    <property type="match status" value="1"/>
</dbReference>
<gene>
    <name evidence="4" type="ORF">SISNIDRAFT_403723</name>
</gene>
<evidence type="ECO:0000313" key="5">
    <source>
        <dbReference type="Proteomes" id="UP000076722"/>
    </source>
</evidence>
<dbReference type="Gene3D" id="2.60.40.790">
    <property type="match status" value="1"/>
</dbReference>
<name>A0A165AGU6_9AGAM</name>